<name>A0AA42X1D5_SPHYA</name>
<dbReference type="Proteomes" id="UP001162318">
    <property type="component" value="Unassembled WGS sequence"/>
</dbReference>
<dbReference type="AlphaFoldDB" id="A0AA42X1D5"/>
<proteinExistence type="predicted"/>
<evidence type="ECO:0000313" key="2">
    <source>
        <dbReference type="EMBL" id="MDH2133997.1"/>
    </source>
</evidence>
<evidence type="ECO:0000256" key="1">
    <source>
        <dbReference type="SAM" id="MobiDB-lite"/>
    </source>
</evidence>
<sequence length="153" mass="17590">MRFSEMANVWDSVEGLSGRDRGKVYLHRARAIIHKIETDPEIRAVAVIHGRIDRVYLCQRIECCASVLRQNATIRQLIADLENDLEPRRKAVRASRERSGSPSEPAEPERAMELSRCYEKIDAQAAEIADLRRQKQEALWLICDLPEHGCLPW</sequence>
<reference evidence="2" key="1">
    <citation type="submission" date="2022-09" db="EMBL/GenBank/DDBJ databases">
        <title>Intensive care unit water sources are persistently colonized with multi-drug resistant bacteria and are the site of extensive horizontal gene transfer of antibiotic resistance genes.</title>
        <authorList>
            <person name="Diorio-Toth L."/>
        </authorList>
    </citation>
    <scope>NUCLEOTIDE SEQUENCE</scope>
    <source>
        <strain evidence="2">GD03659</strain>
    </source>
</reference>
<feature type="compositionally biased region" description="Basic and acidic residues" evidence="1">
    <location>
        <begin position="89"/>
        <end position="99"/>
    </location>
</feature>
<evidence type="ECO:0000313" key="3">
    <source>
        <dbReference type="Proteomes" id="UP001162318"/>
    </source>
</evidence>
<dbReference type="RefSeq" id="WP_136187727.1">
    <property type="nucleotide sequence ID" value="NZ_JAOCKX010000046.1"/>
</dbReference>
<feature type="region of interest" description="Disordered" evidence="1">
    <location>
        <begin position="89"/>
        <end position="110"/>
    </location>
</feature>
<accession>A0AA42X1D5</accession>
<comment type="caution">
    <text evidence="2">The sequence shown here is derived from an EMBL/GenBank/DDBJ whole genome shotgun (WGS) entry which is preliminary data.</text>
</comment>
<protein>
    <submittedName>
        <fullName evidence="2">Uncharacterized protein</fullName>
    </submittedName>
</protein>
<gene>
    <name evidence="2" type="ORF">N5J77_22960</name>
</gene>
<organism evidence="2 3">
    <name type="scientific">Sphingobium yanoikuyae</name>
    <name type="common">Sphingomonas yanoikuyae</name>
    <dbReference type="NCBI Taxonomy" id="13690"/>
    <lineage>
        <taxon>Bacteria</taxon>
        <taxon>Pseudomonadati</taxon>
        <taxon>Pseudomonadota</taxon>
        <taxon>Alphaproteobacteria</taxon>
        <taxon>Sphingomonadales</taxon>
        <taxon>Sphingomonadaceae</taxon>
        <taxon>Sphingobium</taxon>
    </lineage>
</organism>
<dbReference type="EMBL" id="JAOCKX010000046">
    <property type="protein sequence ID" value="MDH2133997.1"/>
    <property type="molecule type" value="Genomic_DNA"/>
</dbReference>